<dbReference type="AlphaFoldDB" id="A0AA96WM37"/>
<dbReference type="PANTHER" id="PTHR21015:SF28">
    <property type="entry name" value="SLL1722 PROTEIN"/>
    <property type="match status" value="1"/>
</dbReference>
<dbReference type="InterPro" id="IPR007235">
    <property type="entry name" value="Glyco_trans_28_C"/>
</dbReference>
<dbReference type="GO" id="GO:0016758">
    <property type="term" value="F:hexosyltransferase activity"/>
    <property type="evidence" value="ECO:0007669"/>
    <property type="project" value="InterPro"/>
</dbReference>
<organism evidence="2">
    <name type="scientific">Leptolyngbya sp. NK1-12</name>
    <dbReference type="NCBI Taxonomy" id="2547451"/>
    <lineage>
        <taxon>Bacteria</taxon>
        <taxon>Bacillati</taxon>
        <taxon>Cyanobacteriota</taxon>
        <taxon>Cyanophyceae</taxon>
        <taxon>Leptolyngbyales</taxon>
        <taxon>Leptolyngbyaceae</taxon>
        <taxon>Leptolyngbya group</taxon>
        <taxon>Leptolyngbya</taxon>
    </lineage>
</organism>
<dbReference type="PANTHER" id="PTHR21015">
    <property type="entry name" value="UDP-N-ACETYLGLUCOSAMINE--N-ACETYLMURAMYL-(PENTAPEPTIDE) PYROPHOSPHORYL-UNDECAPRENOL N-ACETYLGLUCOSAMINE TRANSFERASE 1"/>
    <property type="match status" value="1"/>
</dbReference>
<gene>
    <name evidence="2" type="ORF">HJG54_32760</name>
</gene>
<name>A0AA96WM37_9CYAN</name>
<feature type="domain" description="Glycosyl transferase family 28 C-terminal" evidence="1">
    <location>
        <begin position="227"/>
        <end position="367"/>
    </location>
</feature>
<dbReference type="SUPFAM" id="SSF53756">
    <property type="entry name" value="UDP-Glycosyltransferase/glycogen phosphorylase"/>
    <property type="match status" value="1"/>
</dbReference>
<reference evidence="2" key="1">
    <citation type="submission" date="2020-05" db="EMBL/GenBank/DDBJ databases">
        <authorList>
            <person name="Zhu T."/>
            <person name="Keshari N."/>
            <person name="Lu X."/>
        </authorList>
    </citation>
    <scope>NUCLEOTIDE SEQUENCE</scope>
    <source>
        <strain evidence="2">NK1-12</strain>
    </source>
</reference>
<dbReference type="EMBL" id="CP053587">
    <property type="protein sequence ID" value="WNZ27624.1"/>
    <property type="molecule type" value="Genomic_DNA"/>
</dbReference>
<dbReference type="Pfam" id="PF04101">
    <property type="entry name" value="Glyco_tran_28_C"/>
    <property type="match status" value="1"/>
</dbReference>
<proteinExistence type="predicted"/>
<evidence type="ECO:0000313" key="2">
    <source>
        <dbReference type="EMBL" id="WNZ27624.1"/>
    </source>
</evidence>
<accession>A0AA96WM37</accession>
<evidence type="ECO:0000259" key="1">
    <source>
        <dbReference type="Pfam" id="PF04101"/>
    </source>
</evidence>
<sequence>MKLMVYSHDAFGLGNIRRMLAICESLLKTIPQVSILVVSGSPALHSLRLPAGLDYIKLPCVGRDQAGEMASKYLDADLKDAVKLRSDLILAATRNFKPDLFLVDKKPDGLESELKTTLNYLRAIRPQTKLVLLLRDILDRPEATIQQWQRHGYYQTIANRYDQVWVVGTPAVFDVRTEYRFPREVAQKVRFCGYIRREPGLKPPEILRQEIGVQPNQKLVLVTPGGGADGYRLASTYLASLAALPSADSLQSVIVSGPEMPAAEREALRQQAANFATVQLLEFTDDLTSYMAAADLVVSMGGYNTITEILSLQKRAIVIPRTQPVAEQWIRAERMAQYGLFRTIHPDDLTPTNLMELMLQELQASPFNPAAAQLDMNALPRITEYLFALLRQPPQCLLKPLSSQAPLCPLEVAIP</sequence>
<dbReference type="Gene3D" id="3.40.50.2000">
    <property type="entry name" value="Glycogen Phosphorylase B"/>
    <property type="match status" value="1"/>
</dbReference>
<protein>
    <submittedName>
        <fullName evidence="2">Glycosyltransferase</fullName>
    </submittedName>
</protein>